<proteinExistence type="predicted"/>
<dbReference type="Pfam" id="PF13920">
    <property type="entry name" value="zf-C3HC4_3"/>
    <property type="match status" value="1"/>
</dbReference>
<reference evidence="5" key="1">
    <citation type="journal article" date="2013" name="Nature">
        <title>Pan genome of the phytoplankton Emiliania underpins its global distribution.</title>
        <authorList>
            <person name="Read B.A."/>
            <person name="Kegel J."/>
            <person name="Klute M.J."/>
            <person name="Kuo A."/>
            <person name="Lefebvre S.C."/>
            <person name="Maumus F."/>
            <person name="Mayer C."/>
            <person name="Miller J."/>
            <person name="Monier A."/>
            <person name="Salamov A."/>
            <person name="Young J."/>
            <person name="Aguilar M."/>
            <person name="Claverie J.M."/>
            <person name="Frickenhaus S."/>
            <person name="Gonzalez K."/>
            <person name="Herman E.K."/>
            <person name="Lin Y.C."/>
            <person name="Napier J."/>
            <person name="Ogata H."/>
            <person name="Sarno A.F."/>
            <person name="Shmutz J."/>
            <person name="Schroeder D."/>
            <person name="de Vargas C."/>
            <person name="Verret F."/>
            <person name="von Dassow P."/>
            <person name="Valentin K."/>
            <person name="Van de Peer Y."/>
            <person name="Wheeler G."/>
            <person name="Dacks J.B."/>
            <person name="Delwiche C.F."/>
            <person name="Dyhrman S.T."/>
            <person name="Glockner G."/>
            <person name="John U."/>
            <person name="Richards T."/>
            <person name="Worden A.Z."/>
            <person name="Zhang X."/>
            <person name="Grigoriev I.V."/>
            <person name="Allen A.E."/>
            <person name="Bidle K."/>
            <person name="Borodovsky M."/>
            <person name="Bowler C."/>
            <person name="Brownlee C."/>
            <person name="Cock J.M."/>
            <person name="Elias M."/>
            <person name="Gladyshev V.N."/>
            <person name="Groth M."/>
            <person name="Guda C."/>
            <person name="Hadaegh A."/>
            <person name="Iglesias-Rodriguez M.D."/>
            <person name="Jenkins J."/>
            <person name="Jones B.M."/>
            <person name="Lawson T."/>
            <person name="Leese F."/>
            <person name="Lindquist E."/>
            <person name="Lobanov A."/>
            <person name="Lomsadze A."/>
            <person name="Malik S.B."/>
            <person name="Marsh M.E."/>
            <person name="Mackinder L."/>
            <person name="Mock T."/>
            <person name="Mueller-Roeber B."/>
            <person name="Pagarete A."/>
            <person name="Parker M."/>
            <person name="Probert I."/>
            <person name="Quesneville H."/>
            <person name="Raines C."/>
            <person name="Rensing S.A."/>
            <person name="Riano-Pachon D.M."/>
            <person name="Richier S."/>
            <person name="Rokitta S."/>
            <person name="Shiraiwa Y."/>
            <person name="Soanes D.M."/>
            <person name="van der Giezen M."/>
            <person name="Wahlund T.M."/>
            <person name="Williams B."/>
            <person name="Wilson W."/>
            <person name="Wolfe G."/>
            <person name="Wurch L.L."/>
        </authorList>
    </citation>
    <scope>NUCLEOTIDE SEQUENCE</scope>
</reference>
<dbReference type="PANTHER" id="PTHR14879">
    <property type="entry name" value="CASPASE REGULATOR, RING FINGER DOMAIN-CONTAINING"/>
    <property type="match status" value="1"/>
</dbReference>
<dbReference type="HOGENOM" id="CLU_101190_1_0_1"/>
<evidence type="ECO:0000256" key="2">
    <source>
        <dbReference type="SAM" id="MobiDB-lite"/>
    </source>
</evidence>
<dbReference type="PROSITE" id="PS50089">
    <property type="entry name" value="ZF_RING_2"/>
    <property type="match status" value="1"/>
</dbReference>
<dbReference type="InterPro" id="IPR001841">
    <property type="entry name" value="Znf_RING"/>
</dbReference>
<reference evidence="4" key="2">
    <citation type="submission" date="2024-10" db="UniProtKB">
        <authorList>
            <consortium name="EnsemblProtists"/>
        </authorList>
    </citation>
    <scope>IDENTIFICATION</scope>
</reference>
<keyword evidence="5" id="KW-1185">Reference proteome</keyword>
<keyword evidence="1" id="KW-0479">Metal-binding</keyword>
<dbReference type="GO" id="GO:0008270">
    <property type="term" value="F:zinc ion binding"/>
    <property type="evidence" value="ECO:0007669"/>
    <property type="project" value="UniProtKB-KW"/>
</dbReference>
<dbReference type="RefSeq" id="XP_005761581.1">
    <property type="nucleotide sequence ID" value="XM_005761524.1"/>
</dbReference>
<keyword evidence="1" id="KW-0862">Zinc</keyword>
<dbReference type="Gene3D" id="3.30.40.10">
    <property type="entry name" value="Zinc/RING finger domain, C3HC4 (zinc finger)"/>
    <property type="match status" value="1"/>
</dbReference>
<dbReference type="KEGG" id="ehx:EMIHUDRAFT_248787"/>
<dbReference type="InterPro" id="IPR013083">
    <property type="entry name" value="Znf_RING/FYVE/PHD"/>
</dbReference>
<feature type="compositionally biased region" description="Basic and acidic residues" evidence="2">
    <location>
        <begin position="43"/>
        <end position="56"/>
    </location>
</feature>
<dbReference type="STRING" id="2903.R1BIB5"/>
<dbReference type="GeneID" id="17255303"/>
<dbReference type="EnsemblProtists" id="EOD09152">
    <property type="protein sequence ID" value="EOD09152"/>
    <property type="gene ID" value="EMIHUDRAFT_248787"/>
</dbReference>
<dbReference type="SUPFAM" id="SSF57850">
    <property type="entry name" value="RING/U-box"/>
    <property type="match status" value="1"/>
</dbReference>
<evidence type="ECO:0000259" key="3">
    <source>
        <dbReference type="PROSITE" id="PS50089"/>
    </source>
</evidence>
<sequence>MGRLVVGARSAPERCGSGLGIGGGDEAALAAAEETKLAAVLEESARLEDEARRATEEQAPPAESADDLPPSEERPAAALSLADANFDTGRAAIPESTMGGETTCIVCFTRPKTHVAGPCGHQCVCGPCSDRLQLCPYCREPVVMWIATRIV</sequence>
<evidence type="ECO:0000256" key="1">
    <source>
        <dbReference type="PROSITE-ProRule" id="PRU00175"/>
    </source>
</evidence>
<accession>A0A0D3ID17</accession>
<organism evidence="4 5">
    <name type="scientific">Emiliania huxleyi (strain CCMP1516)</name>
    <dbReference type="NCBI Taxonomy" id="280463"/>
    <lineage>
        <taxon>Eukaryota</taxon>
        <taxon>Haptista</taxon>
        <taxon>Haptophyta</taxon>
        <taxon>Prymnesiophyceae</taxon>
        <taxon>Isochrysidales</taxon>
        <taxon>Noelaerhabdaceae</taxon>
        <taxon>Emiliania</taxon>
    </lineage>
</organism>
<feature type="domain" description="RING-type" evidence="3">
    <location>
        <begin position="104"/>
        <end position="139"/>
    </location>
</feature>
<evidence type="ECO:0000313" key="4">
    <source>
        <dbReference type="EnsemblProtists" id="EOD09152"/>
    </source>
</evidence>
<dbReference type="InterPro" id="IPR051728">
    <property type="entry name" value="RING-FYVE_E3_ubiquitin-ligase"/>
</dbReference>
<evidence type="ECO:0000313" key="5">
    <source>
        <dbReference type="Proteomes" id="UP000013827"/>
    </source>
</evidence>
<name>A0A0D3ID17_EMIH1</name>
<dbReference type="AlphaFoldDB" id="A0A0D3ID17"/>
<protein>
    <recommendedName>
        <fullName evidence="3">RING-type domain-containing protein</fullName>
    </recommendedName>
</protein>
<dbReference type="PANTHER" id="PTHR14879:SF5">
    <property type="entry name" value="RING-TYPE DOMAIN-CONTAINING PROTEIN"/>
    <property type="match status" value="1"/>
</dbReference>
<dbReference type="PaxDb" id="2903-EOD09152"/>
<feature type="region of interest" description="Disordered" evidence="2">
    <location>
        <begin position="42"/>
        <end position="77"/>
    </location>
</feature>
<keyword evidence="1" id="KW-0863">Zinc-finger</keyword>
<dbReference type="Proteomes" id="UP000013827">
    <property type="component" value="Unassembled WGS sequence"/>
</dbReference>